<evidence type="ECO:0000313" key="2">
    <source>
        <dbReference type="EMBL" id="MBR8828547.1"/>
    </source>
</evidence>
<protein>
    <submittedName>
        <fullName evidence="2">DUF4236 domain-containing protein</fullName>
    </submittedName>
</protein>
<sequence length="64" mass="7004">MGIRVRRSIQIIPGVTLNLNNRGVGGVSIGKRGNSINLNQQGLQATVRIPGTGFTYRTKRRKLT</sequence>
<proteinExistence type="predicted"/>
<dbReference type="AlphaFoldDB" id="A0A941GRL3"/>
<comment type="caution">
    <text evidence="2">The sequence shown here is derived from an EMBL/GenBank/DDBJ whole genome shotgun (WGS) entry which is preliminary data.</text>
</comment>
<dbReference type="EMBL" id="JADQBC010000076">
    <property type="protein sequence ID" value="MBR8828547.1"/>
    <property type="molecule type" value="Genomic_DNA"/>
</dbReference>
<evidence type="ECO:0000259" key="1">
    <source>
        <dbReference type="Pfam" id="PF14020"/>
    </source>
</evidence>
<gene>
    <name evidence="2" type="ORF">DSM107014_11725</name>
</gene>
<dbReference type="InterPro" id="IPR025330">
    <property type="entry name" value="DUF4236"/>
</dbReference>
<accession>A0A941GRL3</accession>
<organism evidence="2 3">
    <name type="scientific">Gomphosphaeria aponina SAG 52.96 = DSM 107014</name>
    <dbReference type="NCBI Taxonomy" id="1521640"/>
    <lineage>
        <taxon>Bacteria</taxon>
        <taxon>Bacillati</taxon>
        <taxon>Cyanobacteriota</taxon>
        <taxon>Cyanophyceae</taxon>
        <taxon>Oscillatoriophycideae</taxon>
        <taxon>Chroococcales</taxon>
        <taxon>Gomphosphaeriaceae</taxon>
        <taxon>Gomphosphaeria</taxon>
    </lineage>
</organism>
<evidence type="ECO:0000313" key="3">
    <source>
        <dbReference type="Proteomes" id="UP000767446"/>
    </source>
</evidence>
<reference evidence="2" key="1">
    <citation type="submission" date="2021-02" db="EMBL/GenBank/DDBJ databases">
        <title>Metagenome analyses of Stigonema ocellatum DSM 106950, Chlorogloea purpurea SAG 13.99 and Gomphosphaeria aponina DSM 107014.</title>
        <authorList>
            <person name="Marter P."/>
            <person name="Huang S."/>
        </authorList>
    </citation>
    <scope>NUCLEOTIDE SEQUENCE</scope>
    <source>
        <strain evidence="2">JP213</strain>
    </source>
</reference>
<name>A0A941GRL3_9CHRO</name>
<dbReference type="Pfam" id="PF14020">
    <property type="entry name" value="DUF4236"/>
    <property type="match status" value="1"/>
</dbReference>
<dbReference type="Proteomes" id="UP000767446">
    <property type="component" value="Unassembled WGS sequence"/>
</dbReference>
<feature type="domain" description="DUF4236" evidence="1">
    <location>
        <begin position="4"/>
        <end position="57"/>
    </location>
</feature>